<dbReference type="OrthoDB" id="9804945at2"/>
<evidence type="ECO:0000259" key="4">
    <source>
        <dbReference type="PROSITE" id="PS50868"/>
    </source>
</evidence>
<name>A0A1T5G6J9_9SPHN</name>
<feature type="domain" description="SET" evidence="3">
    <location>
        <begin position="17"/>
        <end position="111"/>
    </location>
</feature>
<protein>
    <submittedName>
        <fullName evidence="5">SET domain-containing protein</fullName>
    </submittedName>
</protein>
<proteinExistence type="predicted"/>
<evidence type="ECO:0000313" key="5">
    <source>
        <dbReference type="EMBL" id="SKC04046.1"/>
    </source>
</evidence>
<dbReference type="PANTHER" id="PTHR12350:SF19">
    <property type="entry name" value="SET DOMAIN-CONTAINING PROTEIN"/>
    <property type="match status" value="1"/>
</dbReference>
<dbReference type="PROSITE" id="PS50868">
    <property type="entry name" value="POST_SET"/>
    <property type="match status" value="1"/>
</dbReference>
<dbReference type="PANTHER" id="PTHR12350">
    <property type="entry name" value="HISTONE-LYSINE N-METHYLTRANSFERASE-RELATED"/>
    <property type="match status" value="1"/>
</dbReference>
<dbReference type="InterPro" id="IPR001214">
    <property type="entry name" value="SET_dom"/>
</dbReference>
<dbReference type="PROSITE" id="PS50280">
    <property type="entry name" value="SET"/>
    <property type="match status" value="1"/>
</dbReference>
<evidence type="ECO:0000256" key="2">
    <source>
        <dbReference type="ARBA" id="ARBA00022691"/>
    </source>
</evidence>
<dbReference type="Proteomes" id="UP000189818">
    <property type="component" value="Unassembled WGS sequence"/>
</dbReference>
<dbReference type="STRING" id="439228.SAMN06295920_11267"/>
<dbReference type="Gene3D" id="2.170.270.10">
    <property type="entry name" value="SET domain"/>
    <property type="match status" value="1"/>
</dbReference>
<gene>
    <name evidence="5" type="ORF">SAMN06295920_11267</name>
</gene>
<accession>A0A1T5G6J9</accession>
<keyword evidence="1" id="KW-0808">Transferase</keyword>
<dbReference type="GO" id="GO:0016740">
    <property type="term" value="F:transferase activity"/>
    <property type="evidence" value="ECO:0007669"/>
    <property type="project" value="UniProtKB-KW"/>
</dbReference>
<dbReference type="EMBL" id="FUYM01000012">
    <property type="protein sequence ID" value="SKC04046.1"/>
    <property type="molecule type" value="Genomic_DNA"/>
</dbReference>
<evidence type="ECO:0000256" key="1">
    <source>
        <dbReference type="ARBA" id="ARBA00022679"/>
    </source>
</evidence>
<dbReference type="Pfam" id="PF00856">
    <property type="entry name" value="SET"/>
    <property type="match status" value="1"/>
</dbReference>
<feature type="domain" description="Post-SET" evidence="4">
    <location>
        <begin position="119"/>
        <end position="135"/>
    </location>
</feature>
<dbReference type="SMART" id="SM00317">
    <property type="entry name" value="SET"/>
    <property type="match status" value="1"/>
</dbReference>
<dbReference type="InterPro" id="IPR003616">
    <property type="entry name" value="Post-SET_dom"/>
</dbReference>
<dbReference type="InterPro" id="IPR053201">
    <property type="entry name" value="Flavunoidine_N-MTase"/>
</dbReference>
<keyword evidence="2" id="KW-0949">S-adenosyl-L-methionine</keyword>
<dbReference type="AlphaFoldDB" id="A0A1T5G6J9"/>
<reference evidence="6" key="1">
    <citation type="submission" date="2017-02" db="EMBL/GenBank/DDBJ databases">
        <authorList>
            <person name="Varghese N."/>
            <person name="Submissions S."/>
        </authorList>
    </citation>
    <scope>NUCLEOTIDE SEQUENCE [LARGE SCALE GENOMIC DNA]</scope>
    <source>
        <strain evidence="6">UM2</strain>
    </source>
</reference>
<keyword evidence="6" id="KW-1185">Reference proteome</keyword>
<dbReference type="RefSeq" id="WP_079650282.1">
    <property type="nucleotide sequence ID" value="NZ_FUYM01000012.1"/>
</dbReference>
<organism evidence="5 6">
    <name type="scientific">Rhizorhabdus histidinilytica</name>
    <dbReference type="NCBI Taxonomy" id="439228"/>
    <lineage>
        <taxon>Bacteria</taxon>
        <taxon>Pseudomonadati</taxon>
        <taxon>Pseudomonadota</taxon>
        <taxon>Alphaproteobacteria</taxon>
        <taxon>Sphingomonadales</taxon>
        <taxon>Sphingomonadaceae</taxon>
        <taxon>Rhizorhabdus</taxon>
    </lineage>
</organism>
<evidence type="ECO:0000313" key="6">
    <source>
        <dbReference type="Proteomes" id="UP000189818"/>
    </source>
</evidence>
<sequence>MTSAPEWATAQQLQDDEALDVVRLDDSRGLGVRTRQAFAAGAVVHRFAGIVSGDICQHSLQIDASRHISGTRYIGYLSHGCDPNCRLDMVGFVLVALRAVAPGEVLTVDYADTEDRLHRQFACCCGAAACRGWIHGRREAPNPEGLAWLAEHDAR</sequence>
<dbReference type="InterPro" id="IPR046341">
    <property type="entry name" value="SET_dom_sf"/>
</dbReference>
<evidence type="ECO:0000259" key="3">
    <source>
        <dbReference type="PROSITE" id="PS50280"/>
    </source>
</evidence>
<dbReference type="SUPFAM" id="SSF82199">
    <property type="entry name" value="SET domain"/>
    <property type="match status" value="1"/>
</dbReference>